<feature type="coiled-coil region" evidence="1">
    <location>
        <begin position="99"/>
        <end position="140"/>
    </location>
</feature>
<dbReference type="STRING" id="349095.SAMN05660299_00226"/>
<feature type="chain" id="PRO_5038631921" evidence="2">
    <location>
        <begin position="23"/>
        <end position="161"/>
    </location>
</feature>
<evidence type="ECO:0000313" key="3">
    <source>
        <dbReference type="EMBL" id="SDM09926.1"/>
    </source>
</evidence>
<reference evidence="3 4" key="1">
    <citation type="submission" date="2016-10" db="EMBL/GenBank/DDBJ databases">
        <authorList>
            <person name="de Groot N.N."/>
        </authorList>
    </citation>
    <scope>NUCLEOTIDE SEQUENCE [LARGE SCALE GENOMIC DNA]</scope>
    <source>
        <strain evidence="3 4">DSM 16981</strain>
    </source>
</reference>
<protein>
    <submittedName>
        <fullName evidence="3">Uncharacterized protein</fullName>
    </submittedName>
</protein>
<evidence type="ECO:0000256" key="2">
    <source>
        <dbReference type="SAM" id="SignalP"/>
    </source>
</evidence>
<dbReference type="Proteomes" id="UP000199309">
    <property type="component" value="Unassembled WGS sequence"/>
</dbReference>
<keyword evidence="1" id="KW-0175">Coiled coil</keyword>
<name>A0A1G9QG26_9FIRM</name>
<organism evidence="3 4">
    <name type="scientific">Megasphaera paucivorans</name>
    <dbReference type="NCBI Taxonomy" id="349095"/>
    <lineage>
        <taxon>Bacteria</taxon>
        <taxon>Bacillati</taxon>
        <taxon>Bacillota</taxon>
        <taxon>Negativicutes</taxon>
        <taxon>Veillonellales</taxon>
        <taxon>Veillonellaceae</taxon>
        <taxon>Megasphaera</taxon>
    </lineage>
</organism>
<dbReference type="AlphaFoldDB" id="A0A1G9QG26"/>
<keyword evidence="4" id="KW-1185">Reference proteome</keyword>
<dbReference type="OrthoDB" id="1626664at2"/>
<feature type="signal peptide" evidence="2">
    <location>
        <begin position="1"/>
        <end position="22"/>
    </location>
</feature>
<dbReference type="EMBL" id="FNHQ01000001">
    <property type="protein sequence ID" value="SDM09926.1"/>
    <property type="molecule type" value="Genomic_DNA"/>
</dbReference>
<accession>A0A1G9QG26</accession>
<sequence>MWIKKLGLLLCCLLFLSLPVAGYCTDTTTVQEPQTVVVQLTQWNKLKETINQQDMTLTTLQTKLNLLSQNSTGQEQTLMTLNSQLTDCKSQFNLIKTQLANATISLNQAEQALQQNEVLSQTLTKQIKGLEHKISVLQRQRDMWAAGCGILVGVVIHDKLV</sequence>
<gene>
    <name evidence="3" type="ORF">SAMN05660299_00226</name>
</gene>
<evidence type="ECO:0000256" key="1">
    <source>
        <dbReference type="SAM" id="Coils"/>
    </source>
</evidence>
<keyword evidence="2" id="KW-0732">Signal</keyword>
<proteinExistence type="predicted"/>
<evidence type="ECO:0000313" key="4">
    <source>
        <dbReference type="Proteomes" id="UP000199309"/>
    </source>
</evidence>
<dbReference type="RefSeq" id="WP_091647425.1">
    <property type="nucleotide sequence ID" value="NZ_FNHQ01000001.1"/>
</dbReference>